<dbReference type="NCBIfam" id="TIGR00615">
    <property type="entry name" value="recR"/>
    <property type="match status" value="1"/>
</dbReference>
<keyword evidence="2 7" id="KW-0227">DNA damage</keyword>
<organism evidence="9 10">
    <name type="scientific">Jiulongibacter sediminis</name>
    <dbReference type="NCBI Taxonomy" id="1605367"/>
    <lineage>
        <taxon>Bacteria</taxon>
        <taxon>Pseudomonadati</taxon>
        <taxon>Bacteroidota</taxon>
        <taxon>Cytophagia</taxon>
        <taxon>Cytophagales</taxon>
        <taxon>Leadbetterellaceae</taxon>
        <taxon>Jiulongibacter</taxon>
    </lineage>
</organism>
<dbReference type="RefSeq" id="WP_055148054.1">
    <property type="nucleotide sequence ID" value="NZ_CAKZPM010000009.1"/>
</dbReference>
<feature type="zinc finger region" description="C4-type" evidence="7">
    <location>
        <begin position="58"/>
        <end position="73"/>
    </location>
</feature>
<evidence type="ECO:0000256" key="1">
    <source>
        <dbReference type="ARBA" id="ARBA00022723"/>
    </source>
</evidence>
<gene>
    <name evidence="7" type="primary">recR</name>
    <name evidence="9" type="ORF">AFM12_10760</name>
</gene>
<dbReference type="PANTHER" id="PTHR30446:SF0">
    <property type="entry name" value="RECOMBINATION PROTEIN RECR"/>
    <property type="match status" value="1"/>
</dbReference>
<evidence type="ECO:0000256" key="3">
    <source>
        <dbReference type="ARBA" id="ARBA00022771"/>
    </source>
</evidence>
<comment type="caution">
    <text evidence="9">The sequence shown here is derived from an EMBL/GenBank/DDBJ whole genome shotgun (WGS) entry which is preliminary data.</text>
</comment>
<name>A0A0N8H9M0_9BACT</name>
<dbReference type="Proteomes" id="UP000050454">
    <property type="component" value="Unassembled WGS sequence"/>
</dbReference>
<evidence type="ECO:0000313" key="9">
    <source>
        <dbReference type="EMBL" id="KPM47748.1"/>
    </source>
</evidence>
<accession>A0A0N8H9M0</accession>
<evidence type="ECO:0000256" key="6">
    <source>
        <dbReference type="ARBA" id="ARBA00023204"/>
    </source>
</evidence>
<comment type="function">
    <text evidence="7">May play a role in DNA repair. It seems to be involved in an RecBC-independent recombinational process of DNA repair. It may act with RecF and RecO.</text>
</comment>
<sequence length="205" mass="22681">MNYPSKLIEEAVNEISKLPGIGKKSALRLALHLLKSDQSQTEFLTRALTDLRTKTRYCRQCHNISDAELCQICSSVNRDESLLCVVQDTRDVLAIENTAQYQGHYHILGGVISPIAGIGPTDLHIESLVSRVRQNPEIKEIILALAPTMEGDTTAFYIQKKLADFEVTISTIARGIPIGGDLEYTDEITLGRSIMSRTISHTKGN</sequence>
<keyword evidence="3 7" id="KW-0863">Zinc-finger</keyword>
<dbReference type="InterPro" id="IPR000093">
    <property type="entry name" value="DNA_Rcmb_RecR"/>
</dbReference>
<dbReference type="Pfam" id="PF02132">
    <property type="entry name" value="RecR_ZnF"/>
    <property type="match status" value="1"/>
</dbReference>
<dbReference type="OrthoDB" id="9802672at2"/>
<dbReference type="Pfam" id="PF21176">
    <property type="entry name" value="RecR_HhH"/>
    <property type="match status" value="1"/>
</dbReference>
<dbReference type="EMBL" id="LGTQ01000009">
    <property type="protein sequence ID" value="KPM47748.1"/>
    <property type="molecule type" value="Genomic_DNA"/>
</dbReference>
<dbReference type="InterPro" id="IPR006171">
    <property type="entry name" value="TOPRIM_dom"/>
</dbReference>
<reference evidence="9 10" key="1">
    <citation type="submission" date="2015-07" db="EMBL/GenBank/DDBJ databases">
        <title>The draft genome sequence of Leadbetterella sp. JN14-9.</title>
        <authorList>
            <person name="Liu Y."/>
            <person name="Du J."/>
            <person name="Shao Z."/>
        </authorList>
    </citation>
    <scope>NUCLEOTIDE SEQUENCE [LARGE SCALE GENOMIC DNA]</scope>
    <source>
        <strain evidence="9 10">JN14-9</strain>
    </source>
</reference>
<dbReference type="AlphaFoldDB" id="A0A0N8H9M0"/>
<proteinExistence type="inferred from homology"/>
<dbReference type="Pfam" id="PF21175">
    <property type="entry name" value="RecR_C"/>
    <property type="match status" value="1"/>
</dbReference>
<dbReference type="GO" id="GO:0006281">
    <property type="term" value="P:DNA repair"/>
    <property type="evidence" value="ECO:0007669"/>
    <property type="project" value="UniProtKB-UniRule"/>
</dbReference>
<evidence type="ECO:0000256" key="4">
    <source>
        <dbReference type="ARBA" id="ARBA00022833"/>
    </source>
</evidence>
<dbReference type="Gene3D" id="3.40.1360.10">
    <property type="match status" value="1"/>
</dbReference>
<keyword evidence="1 7" id="KW-0479">Metal-binding</keyword>
<keyword evidence="5 7" id="KW-0233">DNA recombination</keyword>
<dbReference type="SMART" id="SM00493">
    <property type="entry name" value="TOPRIM"/>
    <property type="match status" value="1"/>
</dbReference>
<keyword evidence="10" id="KW-1185">Reference proteome</keyword>
<dbReference type="Gene3D" id="1.10.8.420">
    <property type="entry name" value="RecR Domain 1"/>
    <property type="match status" value="1"/>
</dbReference>
<dbReference type="GO" id="GO:0006310">
    <property type="term" value="P:DNA recombination"/>
    <property type="evidence" value="ECO:0007669"/>
    <property type="project" value="UniProtKB-UniRule"/>
</dbReference>
<dbReference type="InterPro" id="IPR034137">
    <property type="entry name" value="TOPRIM_RecR"/>
</dbReference>
<dbReference type="PROSITE" id="PS50880">
    <property type="entry name" value="TOPRIM"/>
    <property type="match status" value="1"/>
</dbReference>
<dbReference type="PATRIC" id="fig|1605367.3.peg.3541"/>
<dbReference type="CDD" id="cd01025">
    <property type="entry name" value="TOPRIM_recR"/>
    <property type="match status" value="1"/>
</dbReference>
<keyword evidence="6 7" id="KW-0234">DNA repair</keyword>
<evidence type="ECO:0000256" key="5">
    <source>
        <dbReference type="ARBA" id="ARBA00023172"/>
    </source>
</evidence>
<feature type="domain" description="Toprim" evidence="8">
    <location>
        <begin position="81"/>
        <end position="177"/>
    </location>
</feature>
<comment type="similarity">
    <text evidence="7">Belongs to the RecR family.</text>
</comment>
<dbReference type="GO" id="GO:0003677">
    <property type="term" value="F:DNA binding"/>
    <property type="evidence" value="ECO:0007669"/>
    <property type="project" value="UniProtKB-UniRule"/>
</dbReference>
<evidence type="ECO:0000256" key="7">
    <source>
        <dbReference type="HAMAP-Rule" id="MF_00017"/>
    </source>
</evidence>
<dbReference type="InterPro" id="IPR023627">
    <property type="entry name" value="Rcmb_RecR"/>
</dbReference>
<dbReference type="SUPFAM" id="SSF111304">
    <property type="entry name" value="Recombination protein RecR"/>
    <property type="match status" value="1"/>
</dbReference>
<dbReference type="PROSITE" id="PS01300">
    <property type="entry name" value="RECR"/>
    <property type="match status" value="1"/>
</dbReference>
<dbReference type="STRING" id="1605367.AFM12_10760"/>
<protein>
    <recommendedName>
        <fullName evidence="7">Recombination protein RecR</fullName>
    </recommendedName>
</protein>
<keyword evidence="4 7" id="KW-0862">Zinc</keyword>
<dbReference type="InterPro" id="IPR015967">
    <property type="entry name" value="Rcmb_RecR_Znf"/>
</dbReference>
<evidence type="ECO:0000313" key="10">
    <source>
        <dbReference type="Proteomes" id="UP000050454"/>
    </source>
</evidence>
<dbReference type="PANTHER" id="PTHR30446">
    <property type="entry name" value="RECOMBINATION PROTEIN RECR"/>
    <property type="match status" value="1"/>
</dbReference>
<dbReference type="GO" id="GO:0008270">
    <property type="term" value="F:zinc ion binding"/>
    <property type="evidence" value="ECO:0007669"/>
    <property type="project" value="UniProtKB-KW"/>
</dbReference>
<dbReference type="Gene3D" id="3.30.60.80">
    <property type="match status" value="1"/>
</dbReference>
<evidence type="ECO:0000259" key="8">
    <source>
        <dbReference type="PROSITE" id="PS50880"/>
    </source>
</evidence>
<evidence type="ECO:0000256" key="2">
    <source>
        <dbReference type="ARBA" id="ARBA00022763"/>
    </source>
</evidence>
<dbReference type="Pfam" id="PF13662">
    <property type="entry name" value="Toprim_4"/>
    <property type="match status" value="1"/>
</dbReference>
<dbReference type="HAMAP" id="MF_00017">
    <property type="entry name" value="RecR"/>
    <property type="match status" value="1"/>
</dbReference>
<dbReference type="Gene3D" id="6.10.250.240">
    <property type="match status" value="1"/>
</dbReference>